<dbReference type="GO" id="GO:0003677">
    <property type="term" value="F:DNA binding"/>
    <property type="evidence" value="ECO:0007669"/>
    <property type="project" value="UniProtKB-KW"/>
</dbReference>
<feature type="domain" description="HTH gntR-type" evidence="4">
    <location>
        <begin position="15"/>
        <end position="82"/>
    </location>
</feature>
<keyword evidence="3" id="KW-0804">Transcription</keyword>
<dbReference type="AlphaFoldDB" id="A0A6J7GSP1"/>
<protein>
    <submittedName>
        <fullName evidence="5">Unannotated protein</fullName>
    </submittedName>
</protein>
<dbReference type="Gene3D" id="1.20.120.530">
    <property type="entry name" value="GntR ligand-binding domain-like"/>
    <property type="match status" value="1"/>
</dbReference>
<evidence type="ECO:0000256" key="3">
    <source>
        <dbReference type="ARBA" id="ARBA00023163"/>
    </source>
</evidence>
<evidence type="ECO:0000256" key="2">
    <source>
        <dbReference type="ARBA" id="ARBA00023125"/>
    </source>
</evidence>
<dbReference type="Pfam" id="PF00392">
    <property type="entry name" value="GntR"/>
    <property type="match status" value="1"/>
</dbReference>
<keyword evidence="1" id="KW-0805">Transcription regulation</keyword>
<evidence type="ECO:0000256" key="1">
    <source>
        <dbReference type="ARBA" id="ARBA00023015"/>
    </source>
</evidence>
<dbReference type="InterPro" id="IPR011711">
    <property type="entry name" value="GntR_C"/>
</dbReference>
<dbReference type="SUPFAM" id="SSF48008">
    <property type="entry name" value="GntR ligand-binding domain-like"/>
    <property type="match status" value="1"/>
</dbReference>
<dbReference type="SMART" id="SM00895">
    <property type="entry name" value="FCD"/>
    <property type="match status" value="1"/>
</dbReference>
<dbReference type="Gene3D" id="1.10.10.10">
    <property type="entry name" value="Winged helix-like DNA-binding domain superfamily/Winged helix DNA-binding domain"/>
    <property type="match status" value="1"/>
</dbReference>
<accession>A0A6J7GSP1</accession>
<keyword evidence="2" id="KW-0238">DNA-binding</keyword>
<proteinExistence type="predicted"/>
<gene>
    <name evidence="5" type="ORF">UFOPK3610_00456</name>
</gene>
<dbReference type="PROSITE" id="PS50949">
    <property type="entry name" value="HTH_GNTR"/>
    <property type="match status" value="1"/>
</dbReference>
<dbReference type="InterPro" id="IPR036390">
    <property type="entry name" value="WH_DNA-bd_sf"/>
</dbReference>
<evidence type="ECO:0000259" key="4">
    <source>
        <dbReference type="PROSITE" id="PS50949"/>
    </source>
</evidence>
<dbReference type="InterPro" id="IPR000524">
    <property type="entry name" value="Tscrpt_reg_HTH_GntR"/>
</dbReference>
<evidence type="ECO:0000313" key="5">
    <source>
        <dbReference type="EMBL" id="CAB4906469.1"/>
    </source>
</evidence>
<dbReference type="PANTHER" id="PTHR43537">
    <property type="entry name" value="TRANSCRIPTIONAL REGULATOR, GNTR FAMILY"/>
    <property type="match status" value="1"/>
</dbReference>
<organism evidence="5">
    <name type="scientific">freshwater metagenome</name>
    <dbReference type="NCBI Taxonomy" id="449393"/>
    <lineage>
        <taxon>unclassified sequences</taxon>
        <taxon>metagenomes</taxon>
        <taxon>ecological metagenomes</taxon>
    </lineage>
</organism>
<sequence>MLLLAGLGRQQVRPTTAHEFVRESLRRGILTGLLPGGSQLGQSQIAESLGVSTTPVREALRDLASEGLIDFDAYRTASVHLPTAEELNEVYNLRQMLESYAVSTMVPLVTEQRLKEAERIQDLMESETDTAEWLILNAEFHAILTGACQSPKLENFLATLRASVALYVGMAIRTDPNRQIESNREHRELLAACRNRDIARAVEVTRAHMDPARDLVESALLSQLG</sequence>
<dbReference type="EMBL" id="CAFBMR010000010">
    <property type="protein sequence ID" value="CAB4906469.1"/>
    <property type="molecule type" value="Genomic_DNA"/>
</dbReference>
<dbReference type="InterPro" id="IPR036388">
    <property type="entry name" value="WH-like_DNA-bd_sf"/>
</dbReference>
<dbReference type="SMART" id="SM00345">
    <property type="entry name" value="HTH_GNTR"/>
    <property type="match status" value="1"/>
</dbReference>
<dbReference type="InterPro" id="IPR008920">
    <property type="entry name" value="TF_FadR/GntR_C"/>
</dbReference>
<name>A0A6J7GSP1_9ZZZZ</name>
<dbReference type="SUPFAM" id="SSF46785">
    <property type="entry name" value="Winged helix' DNA-binding domain"/>
    <property type="match status" value="1"/>
</dbReference>
<dbReference type="Pfam" id="PF07729">
    <property type="entry name" value="FCD"/>
    <property type="match status" value="1"/>
</dbReference>
<reference evidence="5" key="1">
    <citation type="submission" date="2020-05" db="EMBL/GenBank/DDBJ databases">
        <authorList>
            <person name="Chiriac C."/>
            <person name="Salcher M."/>
            <person name="Ghai R."/>
            <person name="Kavagutti S V."/>
        </authorList>
    </citation>
    <scope>NUCLEOTIDE SEQUENCE</scope>
</reference>
<dbReference type="PANTHER" id="PTHR43537:SF41">
    <property type="entry name" value="TRANSCRIPTIONAL REGULATORY PROTEIN"/>
    <property type="match status" value="1"/>
</dbReference>
<dbReference type="GO" id="GO:0003700">
    <property type="term" value="F:DNA-binding transcription factor activity"/>
    <property type="evidence" value="ECO:0007669"/>
    <property type="project" value="InterPro"/>
</dbReference>